<feature type="compositionally biased region" description="Polar residues" evidence="7">
    <location>
        <begin position="384"/>
        <end position="395"/>
    </location>
</feature>
<evidence type="ECO:0000256" key="2">
    <source>
        <dbReference type="ARBA" id="ARBA00023015"/>
    </source>
</evidence>
<dbReference type="AlphaFoldDB" id="A0A0E0CS64"/>
<comment type="similarity">
    <text evidence="6">Belongs to the NFYA/HAP2 subunit family.</text>
</comment>
<evidence type="ECO:0000256" key="5">
    <source>
        <dbReference type="ARBA" id="ARBA00023242"/>
    </source>
</evidence>
<dbReference type="GO" id="GO:0005634">
    <property type="term" value="C:nucleus"/>
    <property type="evidence" value="ECO:0007669"/>
    <property type="project" value="UniProtKB-SubCell"/>
</dbReference>
<keyword evidence="5 6" id="KW-0539">Nucleus</keyword>
<keyword evidence="4 6" id="KW-0804">Transcription</keyword>
<evidence type="ECO:0000256" key="7">
    <source>
        <dbReference type="SAM" id="MobiDB-lite"/>
    </source>
</evidence>
<dbReference type="Gene3D" id="6.10.250.2430">
    <property type="match status" value="1"/>
</dbReference>
<protein>
    <recommendedName>
        <fullName evidence="6">Nuclear transcription factor Y subunit</fullName>
    </recommendedName>
</protein>
<name>A0A0E0CS64_9ORYZ</name>
<dbReference type="GO" id="GO:0003700">
    <property type="term" value="F:DNA-binding transcription factor activity"/>
    <property type="evidence" value="ECO:0007669"/>
    <property type="project" value="UniProtKB-UniRule"/>
</dbReference>
<accession>A0A0E0CS64</accession>
<dbReference type="PROSITE" id="PS51152">
    <property type="entry name" value="NFYA_HAP2_2"/>
    <property type="match status" value="1"/>
</dbReference>
<dbReference type="eggNOG" id="KOG1561">
    <property type="taxonomic scope" value="Eukaryota"/>
</dbReference>
<reference evidence="8" key="1">
    <citation type="submission" date="2015-04" db="UniProtKB">
        <authorList>
            <consortium name="EnsemblPlants"/>
        </authorList>
    </citation>
    <scope>IDENTIFICATION</scope>
</reference>
<evidence type="ECO:0000313" key="9">
    <source>
        <dbReference type="Proteomes" id="UP000008021"/>
    </source>
</evidence>
<comment type="function">
    <text evidence="6">Component of the sequence-specific heterotrimeric transcription factor (NF-Y) which specifically recognizes a 5'-CCAAT-3' box motif found in the promoters of its target genes.</text>
</comment>
<dbReference type="STRING" id="40149.A0A0E0CS64"/>
<evidence type="ECO:0000256" key="4">
    <source>
        <dbReference type="ARBA" id="ARBA00023163"/>
    </source>
</evidence>
<dbReference type="Gramene" id="OMERI02G32760.1">
    <property type="protein sequence ID" value="OMERI02G32760.1"/>
    <property type="gene ID" value="OMERI02G32760"/>
</dbReference>
<reference evidence="8" key="2">
    <citation type="submission" date="2018-05" db="EMBL/GenBank/DDBJ databases">
        <title>OmerRS3 (Oryza meridionalis Reference Sequence Version 3).</title>
        <authorList>
            <person name="Zhang J."/>
            <person name="Kudrna D."/>
            <person name="Lee S."/>
            <person name="Talag J."/>
            <person name="Welchert J."/>
            <person name="Wing R.A."/>
        </authorList>
    </citation>
    <scope>NUCLEOTIDE SEQUENCE [LARGE SCALE GENOMIC DNA]</scope>
    <source>
        <strain evidence="8">cv. OR44</strain>
    </source>
</reference>
<sequence length="395" mass="43415">MPRRSPRLPPPQYSWFAAAAAASSSRCLPLAVSSQYPDQPGARGLPLRSYPGLRRRILLNPIMESHEEASLGTRRRIKEHPPVGMMQSRGAAAEATAGRSRGGCRRSEQQQQQQLLRAAEAPREEVRGSHASPLIVFFFLRLQRRTVDGPMRSTLTFDNNHSVVPSQNIDYGQPMACISYPYNDSGSGVWASYSSRSAFHPQIVGGGTSPRVPLPSLEIADDGPIYVNPKQYHGILRRRQLRAKLEAQNKLVKTRKPYLHESRHRHAMKRARGTGGRFLNTKQLQLQQQSHTTSTKTTTDSQNSSGSVHLRLGGGAIGDQTSFKFKAMDSQANIKRAAASASTFTVTSAAQKDDAFYDRHGHHLSSFSGHFGQASAQGGVGSMHNGSQQRVPAMR</sequence>
<dbReference type="EnsemblPlants" id="OMERI02G32760.1">
    <property type="protein sequence ID" value="OMERI02G32760.1"/>
    <property type="gene ID" value="OMERI02G32760"/>
</dbReference>
<dbReference type="Pfam" id="PF02045">
    <property type="entry name" value="CBFB_NFYA"/>
    <property type="match status" value="1"/>
</dbReference>
<evidence type="ECO:0000256" key="6">
    <source>
        <dbReference type="RuleBase" id="RU367155"/>
    </source>
</evidence>
<dbReference type="Proteomes" id="UP000008021">
    <property type="component" value="Chromosome 2"/>
</dbReference>
<organism evidence="8">
    <name type="scientific">Oryza meridionalis</name>
    <dbReference type="NCBI Taxonomy" id="40149"/>
    <lineage>
        <taxon>Eukaryota</taxon>
        <taxon>Viridiplantae</taxon>
        <taxon>Streptophyta</taxon>
        <taxon>Embryophyta</taxon>
        <taxon>Tracheophyta</taxon>
        <taxon>Spermatophyta</taxon>
        <taxon>Magnoliopsida</taxon>
        <taxon>Liliopsida</taxon>
        <taxon>Poales</taxon>
        <taxon>Poaceae</taxon>
        <taxon>BOP clade</taxon>
        <taxon>Oryzoideae</taxon>
        <taxon>Oryzeae</taxon>
        <taxon>Oryzinae</taxon>
        <taxon>Oryza</taxon>
    </lineage>
</organism>
<evidence type="ECO:0000256" key="1">
    <source>
        <dbReference type="ARBA" id="ARBA00004123"/>
    </source>
</evidence>
<dbReference type="PANTHER" id="PTHR12632">
    <property type="entry name" value="TRANSCRIPTION FACTOR NF-Y ALPHA-RELATED"/>
    <property type="match status" value="1"/>
</dbReference>
<dbReference type="SMART" id="SM00521">
    <property type="entry name" value="CBF"/>
    <property type="match status" value="1"/>
</dbReference>
<feature type="compositionally biased region" description="Low complexity" evidence="7">
    <location>
        <begin position="286"/>
        <end position="305"/>
    </location>
</feature>
<feature type="region of interest" description="Disordered" evidence="7">
    <location>
        <begin position="368"/>
        <end position="395"/>
    </location>
</feature>
<dbReference type="GO" id="GO:0003677">
    <property type="term" value="F:DNA binding"/>
    <property type="evidence" value="ECO:0007669"/>
    <property type="project" value="UniProtKB-KW"/>
</dbReference>
<dbReference type="InterPro" id="IPR001289">
    <property type="entry name" value="NFYA"/>
</dbReference>
<feature type="region of interest" description="Disordered" evidence="7">
    <location>
        <begin position="286"/>
        <end position="313"/>
    </location>
</feature>
<dbReference type="HOGENOM" id="CLU_058712_0_1_1"/>
<evidence type="ECO:0000256" key="3">
    <source>
        <dbReference type="ARBA" id="ARBA00023125"/>
    </source>
</evidence>
<feature type="region of interest" description="Disordered" evidence="7">
    <location>
        <begin position="69"/>
        <end position="124"/>
    </location>
</feature>
<keyword evidence="2 6" id="KW-0805">Transcription regulation</keyword>
<keyword evidence="3 6" id="KW-0238">DNA-binding</keyword>
<proteinExistence type="inferred from homology"/>
<comment type="subunit">
    <text evidence="6">Heterotrimer.</text>
</comment>
<comment type="subcellular location">
    <subcellularLocation>
        <location evidence="1 6">Nucleus</location>
    </subcellularLocation>
</comment>
<keyword evidence="9" id="KW-1185">Reference proteome</keyword>
<dbReference type="PRINTS" id="PR00616">
    <property type="entry name" value="CCAATSUBUNTB"/>
</dbReference>
<evidence type="ECO:0000313" key="8">
    <source>
        <dbReference type="EnsemblPlants" id="OMERI02G32760.1"/>
    </source>
</evidence>